<name>A0A7U9J8A2_GEOTM</name>
<reference evidence="1 2" key="1">
    <citation type="journal article" date="2014" name="Genome Announc.">
        <title>Draft Genome Sequence of Geobacillus thermopakistaniensis Strain MAS1.</title>
        <authorList>
            <person name="Siddiqui M.A."/>
            <person name="Rashid N."/>
            <person name="Ayyampalayam S."/>
            <person name="Whitman W.B."/>
        </authorList>
    </citation>
    <scope>NUCLEOTIDE SEQUENCE [LARGE SCALE GENOMIC DNA]</scope>
    <source>
        <strain evidence="1 2">MAS1</strain>
    </source>
</reference>
<accession>A0A7U9J8A2</accession>
<dbReference type="Proteomes" id="UP000018339">
    <property type="component" value="Unassembled WGS sequence"/>
</dbReference>
<comment type="caution">
    <text evidence="1">The sequence shown here is derived from an EMBL/GenBank/DDBJ whole genome shotgun (WGS) entry which is preliminary data.</text>
</comment>
<dbReference type="EMBL" id="AYSF01000102">
    <property type="protein sequence ID" value="ESU70702.1"/>
    <property type="molecule type" value="Genomic_DNA"/>
</dbReference>
<evidence type="ECO:0000313" key="1">
    <source>
        <dbReference type="EMBL" id="ESU70702.1"/>
    </source>
</evidence>
<keyword evidence="2" id="KW-1185">Reference proteome</keyword>
<gene>
    <name evidence="1" type="ORF">T260_17605</name>
</gene>
<evidence type="ECO:0000313" key="2">
    <source>
        <dbReference type="Proteomes" id="UP000018339"/>
    </source>
</evidence>
<organism evidence="1 2">
    <name type="scientific">Geobacillus thermopakistaniensis (strain MAS1)</name>
    <dbReference type="NCBI Taxonomy" id="1408282"/>
    <lineage>
        <taxon>Bacteria</taxon>
        <taxon>Bacillati</taxon>
        <taxon>Bacillota</taxon>
        <taxon>Bacilli</taxon>
        <taxon>Bacillales</taxon>
        <taxon>Anoxybacillaceae</taxon>
        <taxon>Geobacillus</taxon>
    </lineage>
</organism>
<protein>
    <submittedName>
        <fullName evidence="1">Uncharacterized protein</fullName>
    </submittedName>
</protein>
<sequence>MGMKSIYAIISLEPSRKNALLKHMQGVFLILADCFRVSTIALFF</sequence>
<dbReference type="AlphaFoldDB" id="A0A7U9J8A2"/>
<proteinExistence type="predicted"/>